<reference evidence="3" key="1">
    <citation type="submission" date="2025-08" db="UniProtKB">
        <authorList>
            <consortium name="RefSeq"/>
        </authorList>
    </citation>
    <scope>IDENTIFICATION</scope>
    <source>
        <tissue evidence="3">Testes</tissue>
    </source>
</reference>
<dbReference type="RefSeq" id="XP_002731927.1">
    <property type="nucleotide sequence ID" value="XM_002731881.1"/>
</dbReference>
<dbReference type="Proteomes" id="UP000694865">
    <property type="component" value="Unplaced"/>
</dbReference>
<proteinExistence type="predicted"/>
<keyword evidence="2" id="KW-1185">Reference proteome</keyword>
<keyword evidence="1" id="KW-0812">Transmembrane</keyword>
<sequence>MCIAVMSWCMWLIVTVILLYLLRNIYLPVPVALYGKYYSKRGPWYFEKRAVFTLLMKLRKWKVERNASQSDAAGYGVRSRDKIEDMDRAQKLDNTPKAVDAVYFNGSNKDGAYIITAVSRRPKKVAQLVLFLYIPDVGLFQLPEHPDSTVYECNPDRHEAGGLCIEVVTPMKEWKITYNGKLRKGPRNEWSDDDTDLVTAKFEFIWISYTDIYDFDVDQHPDTIIDAVAKQPWSREFFRLLRDAHQTHYEQFGEWKGKVQLEGHNDIELNMKGMRDHSYGKHREWGDFHRYGIHMIHLEDGTSINLGKICLPETLSDLSIGYVMNTKGKKEAISWTDMDLPTLGEEGIPPKEYQVNFLAGEKKYNMKVQVHRAPIFYMGFGWEARIYEQMVSVNVNGQKGRGIAEFLYRYYLGCPRDAQLSFD</sequence>
<dbReference type="PANTHER" id="PTHR34717">
    <property type="entry name" value="EG:BACR7A4.20 PROTEIN"/>
    <property type="match status" value="1"/>
</dbReference>
<evidence type="ECO:0000313" key="3">
    <source>
        <dbReference type="RefSeq" id="XP_002731927.1"/>
    </source>
</evidence>
<name>A0ABM0GKK1_SACKO</name>
<evidence type="ECO:0000313" key="2">
    <source>
        <dbReference type="Proteomes" id="UP000694865"/>
    </source>
</evidence>
<gene>
    <name evidence="3" type="primary">LOC100372656</name>
</gene>
<accession>A0ABM0GKK1</accession>
<feature type="transmembrane region" description="Helical" evidence="1">
    <location>
        <begin position="5"/>
        <end position="22"/>
    </location>
</feature>
<dbReference type="GeneID" id="100372656"/>
<keyword evidence="1" id="KW-0472">Membrane</keyword>
<keyword evidence="1" id="KW-1133">Transmembrane helix</keyword>
<protein>
    <submittedName>
        <fullName evidence="3">Uncharacterized protein LOC100372656</fullName>
    </submittedName>
</protein>
<dbReference type="PANTHER" id="PTHR34717:SF1">
    <property type="entry name" value="EG:BACR7A4.20 PROTEIN"/>
    <property type="match status" value="1"/>
</dbReference>
<organism evidence="2 3">
    <name type="scientific">Saccoglossus kowalevskii</name>
    <name type="common">Acorn worm</name>
    <dbReference type="NCBI Taxonomy" id="10224"/>
    <lineage>
        <taxon>Eukaryota</taxon>
        <taxon>Metazoa</taxon>
        <taxon>Hemichordata</taxon>
        <taxon>Enteropneusta</taxon>
        <taxon>Harrimaniidae</taxon>
        <taxon>Saccoglossus</taxon>
    </lineage>
</organism>
<evidence type="ECO:0000256" key="1">
    <source>
        <dbReference type="SAM" id="Phobius"/>
    </source>
</evidence>